<sequence length="84" mass="9275">MTQYSLSIRYDSPQAYQEHDSLIEARVKKNFGNKGVEVKTPFSATSTTPPIYATVLIAPDNISEEELKGVKFPEGVNVEVSKAN</sequence>
<proteinExistence type="predicted"/>
<name>A0A5N5X908_9EURO</name>
<protein>
    <recommendedName>
        <fullName evidence="3">Inhibitor I9 domain-containing protein</fullName>
    </recommendedName>
</protein>
<dbReference type="EMBL" id="ML732189">
    <property type="protein sequence ID" value="KAB8075802.1"/>
    <property type="molecule type" value="Genomic_DNA"/>
</dbReference>
<dbReference type="AlphaFoldDB" id="A0A5N5X908"/>
<evidence type="ECO:0000313" key="2">
    <source>
        <dbReference type="Proteomes" id="UP000326565"/>
    </source>
</evidence>
<organism evidence="1 2">
    <name type="scientific">Aspergillus leporis</name>
    <dbReference type="NCBI Taxonomy" id="41062"/>
    <lineage>
        <taxon>Eukaryota</taxon>
        <taxon>Fungi</taxon>
        <taxon>Dikarya</taxon>
        <taxon>Ascomycota</taxon>
        <taxon>Pezizomycotina</taxon>
        <taxon>Eurotiomycetes</taxon>
        <taxon>Eurotiomycetidae</taxon>
        <taxon>Eurotiales</taxon>
        <taxon>Aspergillaceae</taxon>
        <taxon>Aspergillus</taxon>
        <taxon>Aspergillus subgen. Circumdati</taxon>
    </lineage>
</organism>
<keyword evidence="2" id="KW-1185">Reference proteome</keyword>
<evidence type="ECO:0008006" key="3">
    <source>
        <dbReference type="Google" id="ProtNLM"/>
    </source>
</evidence>
<reference evidence="1 2" key="1">
    <citation type="submission" date="2019-04" db="EMBL/GenBank/DDBJ databases">
        <title>Friends and foes A comparative genomics study of 23 Aspergillus species from section Flavi.</title>
        <authorList>
            <consortium name="DOE Joint Genome Institute"/>
            <person name="Kjaerbolling I."/>
            <person name="Vesth T."/>
            <person name="Frisvad J.C."/>
            <person name="Nybo J.L."/>
            <person name="Theobald S."/>
            <person name="Kildgaard S."/>
            <person name="Isbrandt T."/>
            <person name="Kuo A."/>
            <person name="Sato A."/>
            <person name="Lyhne E.K."/>
            <person name="Kogle M.E."/>
            <person name="Wiebenga A."/>
            <person name="Kun R.S."/>
            <person name="Lubbers R.J."/>
            <person name="Makela M.R."/>
            <person name="Barry K."/>
            <person name="Chovatia M."/>
            <person name="Clum A."/>
            <person name="Daum C."/>
            <person name="Haridas S."/>
            <person name="He G."/>
            <person name="LaButti K."/>
            <person name="Lipzen A."/>
            <person name="Mondo S."/>
            <person name="Riley R."/>
            <person name="Salamov A."/>
            <person name="Simmons B.A."/>
            <person name="Magnuson J.K."/>
            <person name="Henrissat B."/>
            <person name="Mortensen U.H."/>
            <person name="Larsen T.O."/>
            <person name="Devries R.P."/>
            <person name="Grigoriev I.V."/>
            <person name="Machida M."/>
            <person name="Baker S.E."/>
            <person name="Andersen M.R."/>
        </authorList>
    </citation>
    <scope>NUCLEOTIDE SEQUENCE [LARGE SCALE GENOMIC DNA]</scope>
    <source>
        <strain evidence="1 2">CBS 151.66</strain>
    </source>
</reference>
<evidence type="ECO:0000313" key="1">
    <source>
        <dbReference type="EMBL" id="KAB8075802.1"/>
    </source>
</evidence>
<gene>
    <name evidence="1" type="ORF">BDV29DRAFT_171315</name>
</gene>
<accession>A0A5N5X908</accession>
<dbReference type="Proteomes" id="UP000326565">
    <property type="component" value="Unassembled WGS sequence"/>
</dbReference>
<dbReference type="OrthoDB" id="4481923at2759"/>